<dbReference type="Proteomes" id="UP000198811">
    <property type="component" value="Unassembled WGS sequence"/>
</dbReference>
<evidence type="ECO:0000259" key="2">
    <source>
        <dbReference type="Pfam" id="PF02481"/>
    </source>
</evidence>
<dbReference type="InterPro" id="IPR041614">
    <property type="entry name" value="DprA_WH"/>
</dbReference>
<organism evidence="4 5">
    <name type="scientific">Clostridium cochlearium</name>
    <dbReference type="NCBI Taxonomy" id="1494"/>
    <lineage>
        <taxon>Bacteria</taxon>
        <taxon>Bacillati</taxon>
        <taxon>Bacillota</taxon>
        <taxon>Clostridia</taxon>
        <taxon>Eubacteriales</taxon>
        <taxon>Clostridiaceae</taxon>
        <taxon>Clostridium</taxon>
    </lineage>
</organism>
<comment type="similarity">
    <text evidence="1">Belongs to the DprA/Smf family.</text>
</comment>
<proteinExistence type="inferred from homology"/>
<dbReference type="NCBIfam" id="TIGR00732">
    <property type="entry name" value="dprA"/>
    <property type="match status" value="1"/>
</dbReference>
<dbReference type="PANTHER" id="PTHR43022:SF1">
    <property type="entry name" value="PROTEIN SMF"/>
    <property type="match status" value="1"/>
</dbReference>
<dbReference type="InterPro" id="IPR057666">
    <property type="entry name" value="DrpA_SLOG"/>
</dbReference>
<evidence type="ECO:0000313" key="4">
    <source>
        <dbReference type="EMBL" id="SDK99958.1"/>
    </source>
</evidence>
<dbReference type="Gene3D" id="3.40.50.450">
    <property type="match status" value="1"/>
</dbReference>
<dbReference type="Gene3D" id="1.10.10.10">
    <property type="entry name" value="Winged helix-like DNA-binding domain superfamily/Winged helix DNA-binding domain"/>
    <property type="match status" value="1"/>
</dbReference>
<dbReference type="Pfam" id="PF17782">
    <property type="entry name" value="WHD_DprA"/>
    <property type="match status" value="1"/>
</dbReference>
<dbReference type="Pfam" id="PF02481">
    <property type="entry name" value="DNA_processg_A"/>
    <property type="match status" value="1"/>
</dbReference>
<feature type="domain" description="DprA winged helix" evidence="3">
    <location>
        <begin position="303"/>
        <end position="355"/>
    </location>
</feature>
<keyword evidence="5" id="KW-1185">Reference proteome</keyword>
<dbReference type="PANTHER" id="PTHR43022">
    <property type="entry name" value="PROTEIN SMF"/>
    <property type="match status" value="1"/>
</dbReference>
<dbReference type="EMBL" id="FNGL01000004">
    <property type="protein sequence ID" value="SDK99958.1"/>
    <property type="molecule type" value="Genomic_DNA"/>
</dbReference>
<dbReference type="RefSeq" id="WP_089864156.1">
    <property type="nucleotide sequence ID" value="NZ_FNGL01000004.1"/>
</dbReference>
<dbReference type="InterPro" id="IPR036388">
    <property type="entry name" value="WH-like_DNA-bd_sf"/>
</dbReference>
<name>A0ABY0QJV0_CLOCO</name>
<feature type="domain" description="Smf/DprA SLOG" evidence="2">
    <location>
        <begin position="80"/>
        <end position="289"/>
    </location>
</feature>
<evidence type="ECO:0000313" key="5">
    <source>
        <dbReference type="Proteomes" id="UP000198811"/>
    </source>
</evidence>
<sequence length="364" mass="41822">MEFDIWYSMVRCSNKDKLNLLKKFKSTKSIWGNFCNICNSRLEKTDDKNTMKLSYTLKKYWDENKIKEIKNILLSKNIGIINYYSENYPENLKPFEDSPSILYYRGNIEKINLNKNLAIVGSRDYSYYGENVTNIISREMAENNINIISGMAKGIDAFAHRYSLEAKGYTCAVLGSGIDVIYPYVNKSIYYKLLEEGGIISEFPPGTKPYPYNFPLRNRIISGLSDIVIVIEASEKSGSLITASCALEQGKDVMAVPGSIFSKKSIGTNKLIKDGAYPFTTMEDIYNLLNMNYREKFQVQKNNLNKIENKIYSVIEDTPIHIDDIVRVTKVDIKRLYEVLFELQFKNHITCLSGNYYVRISNSI</sequence>
<reference evidence="4 5" key="1">
    <citation type="submission" date="2016-10" db="EMBL/GenBank/DDBJ databases">
        <authorList>
            <person name="Varghese N."/>
            <person name="Submissions S."/>
        </authorList>
    </citation>
    <scope>NUCLEOTIDE SEQUENCE [LARGE SCALE GENOMIC DNA]</scope>
    <source>
        <strain evidence="4 5">NLAE-zl-C224</strain>
    </source>
</reference>
<evidence type="ECO:0000259" key="3">
    <source>
        <dbReference type="Pfam" id="PF17782"/>
    </source>
</evidence>
<accession>A0ABY0QJV0</accession>
<dbReference type="InterPro" id="IPR003488">
    <property type="entry name" value="DprA"/>
</dbReference>
<protein>
    <submittedName>
        <fullName evidence="4">DNA processing protein</fullName>
    </submittedName>
</protein>
<gene>
    <name evidence="4" type="ORF">SAMN05216497_10463</name>
</gene>
<dbReference type="SUPFAM" id="SSF102405">
    <property type="entry name" value="MCP/YpsA-like"/>
    <property type="match status" value="1"/>
</dbReference>
<comment type="caution">
    <text evidence="4">The sequence shown here is derived from an EMBL/GenBank/DDBJ whole genome shotgun (WGS) entry which is preliminary data.</text>
</comment>
<evidence type="ECO:0000256" key="1">
    <source>
        <dbReference type="ARBA" id="ARBA00006525"/>
    </source>
</evidence>